<dbReference type="GO" id="GO:0006352">
    <property type="term" value="P:DNA-templated transcription initiation"/>
    <property type="evidence" value="ECO:0007669"/>
    <property type="project" value="InterPro"/>
</dbReference>
<dbReference type="EMBL" id="UAQE01000001">
    <property type="protein sequence ID" value="SPU00788.1"/>
    <property type="molecule type" value="Genomic_DNA"/>
</dbReference>
<dbReference type="InterPro" id="IPR013249">
    <property type="entry name" value="RNA_pol_sigma70_r4_t2"/>
</dbReference>
<sequence>MEQIVEQYGEYLYHLSYLYMKDFQLAEEITQDVLMKYLLHKDDFRKDASLKTYLTRIAINCCHDELRKQKRKSFISKLLPLGRTEPSVEQTYIATEDFATLKQIVFALPLHYREVIVLFYYEEFDVSEIASLLNVSQNTVRTRIRRARELLKTNPELEAIFYEGI</sequence>
<dbReference type="InterPro" id="IPR013325">
    <property type="entry name" value="RNA_pol_sigma_r2"/>
</dbReference>
<dbReference type="Gene3D" id="1.10.1740.10">
    <property type="match status" value="1"/>
</dbReference>
<dbReference type="Proteomes" id="UP000251431">
    <property type="component" value="Unassembled WGS sequence"/>
</dbReference>
<comment type="similarity">
    <text evidence="1">Belongs to the sigma-70 factor family. ECF subfamily.</text>
</comment>
<keyword evidence="4" id="KW-0804">Transcription</keyword>
<dbReference type="PANTHER" id="PTHR43133:SF60">
    <property type="entry name" value="RNA POLYMERASE SIGMA FACTOR SIGV"/>
    <property type="match status" value="1"/>
</dbReference>
<keyword evidence="2" id="KW-0805">Transcription regulation</keyword>
<evidence type="ECO:0000313" key="7">
    <source>
        <dbReference type="EMBL" id="SPU00788.1"/>
    </source>
</evidence>
<evidence type="ECO:0000259" key="5">
    <source>
        <dbReference type="Pfam" id="PF04542"/>
    </source>
</evidence>
<dbReference type="AlphaFoldDB" id="A0A2X0Y435"/>
<evidence type="ECO:0000256" key="2">
    <source>
        <dbReference type="ARBA" id="ARBA00023015"/>
    </source>
</evidence>
<accession>A0A2X0Y435</accession>
<dbReference type="SUPFAM" id="SSF88946">
    <property type="entry name" value="Sigma2 domain of RNA polymerase sigma factors"/>
    <property type="match status" value="1"/>
</dbReference>
<reference evidence="7 8" key="1">
    <citation type="submission" date="2018-06" db="EMBL/GenBank/DDBJ databases">
        <authorList>
            <consortium name="Pathogen Informatics"/>
            <person name="Doyle S."/>
        </authorList>
    </citation>
    <scope>NUCLEOTIDE SEQUENCE [LARGE SCALE GENOMIC DNA]</scope>
    <source>
        <strain evidence="7 8">NCTC7582</strain>
    </source>
</reference>
<dbReference type="RefSeq" id="WP_016994968.1">
    <property type="nucleotide sequence ID" value="NZ_CANLUV010000001.1"/>
</dbReference>
<protein>
    <submittedName>
        <fullName evidence="7">RNA polymerase ECF-type sigma factor</fullName>
    </submittedName>
</protein>
<dbReference type="NCBIfam" id="TIGR02937">
    <property type="entry name" value="sigma70-ECF"/>
    <property type="match status" value="1"/>
</dbReference>
<dbReference type="Pfam" id="PF08281">
    <property type="entry name" value="Sigma70_r4_2"/>
    <property type="match status" value="1"/>
</dbReference>
<keyword evidence="3" id="KW-0731">Sigma factor</keyword>
<evidence type="ECO:0000256" key="4">
    <source>
        <dbReference type="ARBA" id="ARBA00023163"/>
    </source>
</evidence>
<dbReference type="InterPro" id="IPR036388">
    <property type="entry name" value="WH-like_DNA-bd_sf"/>
</dbReference>
<evidence type="ECO:0000259" key="6">
    <source>
        <dbReference type="Pfam" id="PF08281"/>
    </source>
</evidence>
<dbReference type="Pfam" id="PF04542">
    <property type="entry name" value="Sigma70_r2"/>
    <property type="match status" value="1"/>
</dbReference>
<proteinExistence type="inferred from homology"/>
<dbReference type="GO" id="GO:0016987">
    <property type="term" value="F:sigma factor activity"/>
    <property type="evidence" value="ECO:0007669"/>
    <property type="project" value="UniProtKB-KW"/>
</dbReference>
<feature type="domain" description="RNA polymerase sigma factor 70 region 4 type 2" evidence="6">
    <location>
        <begin position="107"/>
        <end position="151"/>
    </location>
</feature>
<dbReference type="InterPro" id="IPR013324">
    <property type="entry name" value="RNA_pol_sigma_r3/r4-like"/>
</dbReference>
<dbReference type="SUPFAM" id="SSF88659">
    <property type="entry name" value="Sigma3 and sigma4 domains of RNA polymerase sigma factors"/>
    <property type="match status" value="1"/>
</dbReference>
<evidence type="ECO:0000256" key="1">
    <source>
        <dbReference type="ARBA" id="ARBA00010641"/>
    </source>
</evidence>
<name>A0A2X0Y435_9BACI</name>
<evidence type="ECO:0000313" key="8">
    <source>
        <dbReference type="Proteomes" id="UP000251431"/>
    </source>
</evidence>
<dbReference type="InterPro" id="IPR007627">
    <property type="entry name" value="RNA_pol_sigma70_r2"/>
</dbReference>
<dbReference type="PANTHER" id="PTHR43133">
    <property type="entry name" value="RNA POLYMERASE ECF-TYPE SIGMA FACTO"/>
    <property type="match status" value="1"/>
</dbReference>
<dbReference type="CDD" id="cd06171">
    <property type="entry name" value="Sigma70_r4"/>
    <property type="match status" value="1"/>
</dbReference>
<dbReference type="GO" id="GO:0003677">
    <property type="term" value="F:DNA binding"/>
    <property type="evidence" value="ECO:0007669"/>
    <property type="project" value="InterPro"/>
</dbReference>
<organism evidence="7 8">
    <name type="scientific">Lysinibacillus capsici</name>
    <dbReference type="NCBI Taxonomy" id="2115968"/>
    <lineage>
        <taxon>Bacteria</taxon>
        <taxon>Bacillati</taxon>
        <taxon>Bacillota</taxon>
        <taxon>Bacilli</taxon>
        <taxon>Bacillales</taxon>
        <taxon>Bacillaceae</taxon>
        <taxon>Lysinibacillus</taxon>
    </lineage>
</organism>
<feature type="domain" description="RNA polymerase sigma-70 region 2" evidence="5">
    <location>
        <begin position="4"/>
        <end position="71"/>
    </location>
</feature>
<dbReference type="InterPro" id="IPR039425">
    <property type="entry name" value="RNA_pol_sigma-70-like"/>
</dbReference>
<gene>
    <name evidence="7" type="primary">sigM_3</name>
    <name evidence="7" type="ORF">NCTC7582_03587</name>
</gene>
<dbReference type="InterPro" id="IPR014284">
    <property type="entry name" value="RNA_pol_sigma-70_dom"/>
</dbReference>
<evidence type="ECO:0000256" key="3">
    <source>
        <dbReference type="ARBA" id="ARBA00023082"/>
    </source>
</evidence>
<dbReference type="Gene3D" id="1.10.10.10">
    <property type="entry name" value="Winged helix-like DNA-binding domain superfamily/Winged helix DNA-binding domain"/>
    <property type="match status" value="1"/>
</dbReference>